<name>A0ABU6CT80_9GAMM</name>
<keyword evidence="2" id="KW-1185">Reference proteome</keyword>
<gene>
    <name evidence="1" type="ORF">VSS37_03340</name>
</gene>
<reference evidence="2" key="1">
    <citation type="submission" date="2023-07" db="EMBL/GenBank/DDBJ databases">
        <title>The carbon used by Thiothrix.</title>
        <authorList>
            <person name="Chen L."/>
        </authorList>
    </citation>
    <scope>NUCLEOTIDE SEQUENCE [LARGE SCALE GENOMIC DNA]</scope>
</reference>
<comment type="caution">
    <text evidence="1">The sequence shown here is derived from an EMBL/GenBank/DDBJ whole genome shotgun (WGS) entry which is preliminary data.</text>
</comment>
<evidence type="ECO:0000313" key="1">
    <source>
        <dbReference type="EMBL" id="MEB4590004.1"/>
    </source>
</evidence>
<dbReference type="Proteomes" id="UP001308005">
    <property type="component" value="Unassembled WGS sequence"/>
</dbReference>
<dbReference type="EMBL" id="JAYMYJ010000029">
    <property type="protein sequence ID" value="MEB4590004.1"/>
    <property type="molecule type" value="Genomic_DNA"/>
</dbReference>
<protein>
    <submittedName>
        <fullName evidence="1">Uncharacterized protein</fullName>
    </submittedName>
</protein>
<reference evidence="1 2" key="2">
    <citation type="submission" date="2024-01" db="EMBL/GenBank/DDBJ databases">
        <authorList>
            <person name="Xie X."/>
        </authorList>
    </citation>
    <scope>NUCLEOTIDE SEQUENCE [LARGE SCALE GENOMIC DNA]</scope>
    <source>
        <strain evidence="1">SCUT-1</strain>
    </source>
</reference>
<organism evidence="1 2">
    <name type="scientific">Candidatus Thiothrix phosphatis</name>
    <dbReference type="NCBI Taxonomy" id="3112415"/>
    <lineage>
        <taxon>Bacteria</taxon>
        <taxon>Pseudomonadati</taxon>
        <taxon>Pseudomonadota</taxon>
        <taxon>Gammaproteobacteria</taxon>
        <taxon>Thiotrichales</taxon>
        <taxon>Thiotrichaceae</taxon>
        <taxon>Thiothrix</taxon>
    </lineage>
</organism>
<accession>A0ABU6CT80</accession>
<evidence type="ECO:0000313" key="2">
    <source>
        <dbReference type="Proteomes" id="UP001308005"/>
    </source>
</evidence>
<sequence length="86" mass="9278">MSDYYRNIQNFLISSHGKDMAIQEGTKAVVAAMNSENPTEVITMQILMLSATLRGIEGSDFANGFLGACMESKDVIVPILEGAAIH</sequence>
<dbReference type="RefSeq" id="WP_324693230.1">
    <property type="nucleotide sequence ID" value="NZ_JAYMYJ010000029.1"/>
</dbReference>
<proteinExistence type="predicted"/>